<evidence type="ECO:0000256" key="7">
    <source>
        <dbReference type="ARBA" id="ARBA00022737"/>
    </source>
</evidence>
<evidence type="ECO:0000256" key="11">
    <source>
        <dbReference type="PROSITE-ProRule" id="PRU10141"/>
    </source>
</evidence>
<evidence type="ECO:0000256" key="4">
    <source>
        <dbReference type="ARBA" id="ARBA00022527"/>
    </source>
</evidence>
<accession>I0YWW6</accession>
<evidence type="ECO:0000256" key="8">
    <source>
        <dbReference type="ARBA" id="ARBA00022741"/>
    </source>
</evidence>
<dbReference type="SUPFAM" id="SSF52058">
    <property type="entry name" value="L domain-like"/>
    <property type="match status" value="2"/>
</dbReference>
<dbReference type="eggNOG" id="ENOG502QS1K">
    <property type="taxonomic scope" value="Eukaryota"/>
</dbReference>
<dbReference type="PROSITE" id="PS00107">
    <property type="entry name" value="PROTEIN_KINASE_ATP"/>
    <property type="match status" value="1"/>
</dbReference>
<organism evidence="15 16">
    <name type="scientific">Coccomyxa subellipsoidea (strain C-169)</name>
    <name type="common">Green microalga</name>
    <dbReference type="NCBI Taxonomy" id="574566"/>
    <lineage>
        <taxon>Eukaryota</taxon>
        <taxon>Viridiplantae</taxon>
        <taxon>Chlorophyta</taxon>
        <taxon>core chlorophytes</taxon>
        <taxon>Trebouxiophyceae</taxon>
        <taxon>Trebouxiophyceae incertae sedis</taxon>
        <taxon>Coccomyxaceae</taxon>
        <taxon>Coccomyxa</taxon>
        <taxon>Coccomyxa subellipsoidea</taxon>
    </lineage>
</organism>
<dbReference type="EMBL" id="AGSI01000009">
    <property type="protein sequence ID" value="EIE22885.1"/>
    <property type="molecule type" value="Genomic_DNA"/>
</dbReference>
<dbReference type="InterPro" id="IPR011009">
    <property type="entry name" value="Kinase-like_dom_sf"/>
</dbReference>
<sequence length="1338" mass="141014">MLSLTEREAGYSADLSGLLYIRRSIPNFDIYQRRSSISGWADRPGANICTWSGVTCNSNGSVTGLNFLSTTSVLIGQISDVLYGASLVPNLVSLDLSGNAFTGTLPPGLTMPNLQYLSLTDNYIQGELPAAWGMDGAFPQLQELELGQNQDLGGTLPAAWGSDNSSLTALQLFKVSTGSVKGSLPAQWAQNLPAITNLNISNNLISGTLPPEWSAMNLTNLKLDRNLIQGSIPGTWGANGSFGALTALSLYSNFLSGTLPAAWSVEGAMPALQVIDVSRNNLSGTVPSGWGIPGQSLFVTSGNLFCGPTPTKYQVFICQQFRLGCSTTGAFPPQCPAAPPAQLPAPQTGSANDYAVLTRLQGVILRGNPRGRSDSLWDDGQPFCSWLGVQCGRDGQVRALNLSIPVYGPPVQLPQPGVPASVTLGVDGEIRGLIAEFLTLVSGLPALQSLDVTNQWLIGTLPANISFPRLTELRLTYNDLQGTLPSEWADNGAFPALRLLALDKNWRLGGSLPAAWGRNSSSMTKLEVLTLGFANLTGPVPPSWANQLPLLSVAYLGFNTLSGSLPVEWQSMNAITNFHVEGNNITGTLPDQCAHFLCRMISPCQVGQWRRAVVAGTLPASWGADGSMPAVSDIILDRNNLTGSIPPSWGASGDGTPRFPNLKRLTLLPGNPNLCGPIPQGLPVFTNDSGGQQVFSLPYSCSGAPLSAPAPTPAALEPAAAAPAPADGVGAASTAHSSNLKGWNGLIAGVVTGGCALAAVVLLAAFLLLRRRNKLRQQQLTKIVDSCGKVSCCEHGGMHGEMHDSDSIIPPSSGGPPASYIPYTALIRLPKKSHSGSGLIVGKHSGNTGGGSATGWSPRAGSQLAEPSSLGATTGSLGSEGIAQEALARTSLPHIMPLRDWELNLDALQVEVDEDGEEVVLGRGAFGVVVKGTYRMAPVAIKRMKDQSPEQQEDFLKEMAILRACRGSRYIVPFVGASLLPGDTILAMDFMENGNLWEALTRLGRNGRPVFQWNARGRRVAHDIALGLHFLHDLRVVHLDLKSCNVLIAADGTAKISDVGLAALMSNQYLSRTAPAGTWAWVAPEVLMGGRVTHKADIYSFGIVLWEIITTERPAWRGNLRDISVPEEAPQEIADLVLRCTGDAETRPEAQECAKIIGHYTLDGDASVKRRSTGSGRLRPAAAAAAVQAEQQRGDPGVPVGELRHPMGDPAQPLGFAPQPAGDSELPLVHPGELLGDPEQQKGDPTQPSGGPMQQRGDPGQPVGVSETSGQQEGGRAQPAGNESQQGKSGARKILGSQSESAAKPGQPAESSWQPGVVSDGGRRESQRVFPPKSPFES</sequence>
<dbReference type="GO" id="GO:0004674">
    <property type="term" value="F:protein serine/threonine kinase activity"/>
    <property type="evidence" value="ECO:0007669"/>
    <property type="project" value="UniProtKB-KW"/>
</dbReference>
<evidence type="ECO:0000256" key="3">
    <source>
        <dbReference type="ARBA" id="ARBA00008684"/>
    </source>
</evidence>
<evidence type="ECO:0000313" key="16">
    <source>
        <dbReference type="Proteomes" id="UP000007264"/>
    </source>
</evidence>
<feature type="region of interest" description="Disordered" evidence="12">
    <location>
        <begin position="849"/>
        <end position="876"/>
    </location>
</feature>
<evidence type="ECO:0000256" key="5">
    <source>
        <dbReference type="ARBA" id="ARBA00022614"/>
    </source>
</evidence>
<dbReference type="PROSITE" id="PS50011">
    <property type="entry name" value="PROTEIN_KINASE_DOM"/>
    <property type="match status" value="1"/>
</dbReference>
<dbReference type="InterPro" id="IPR001611">
    <property type="entry name" value="Leu-rich_rpt"/>
</dbReference>
<evidence type="ECO:0000259" key="14">
    <source>
        <dbReference type="PROSITE" id="PS50011"/>
    </source>
</evidence>
<keyword evidence="13" id="KW-0472">Membrane</keyword>
<feature type="compositionally biased region" description="Low complexity" evidence="12">
    <location>
        <begin position="1181"/>
        <end position="1191"/>
    </location>
</feature>
<dbReference type="InterPro" id="IPR000719">
    <property type="entry name" value="Prot_kinase_dom"/>
</dbReference>
<keyword evidence="4" id="KW-0723">Serine/threonine-protein kinase</keyword>
<feature type="transmembrane region" description="Helical" evidence="13">
    <location>
        <begin position="746"/>
        <end position="769"/>
    </location>
</feature>
<comment type="caution">
    <text evidence="15">The sequence shown here is derived from an EMBL/GenBank/DDBJ whole genome shotgun (WGS) entry which is preliminary data.</text>
</comment>
<keyword evidence="13" id="KW-0812">Transmembrane</keyword>
<dbReference type="PANTHER" id="PTHR48056">
    <property type="entry name" value="LRR RECEPTOR-LIKE SERINE/THREONINE-PROTEIN KINASE-RELATED"/>
    <property type="match status" value="1"/>
</dbReference>
<keyword evidence="5" id="KW-0433">Leucine-rich repeat</keyword>
<proteinExistence type="inferred from homology"/>
<dbReference type="Proteomes" id="UP000007264">
    <property type="component" value="Unassembled WGS sequence"/>
</dbReference>
<evidence type="ECO:0000256" key="13">
    <source>
        <dbReference type="SAM" id="Phobius"/>
    </source>
</evidence>
<dbReference type="Gene3D" id="1.10.510.10">
    <property type="entry name" value="Transferase(Phosphotransferase) domain 1"/>
    <property type="match status" value="1"/>
</dbReference>
<keyword evidence="13" id="KW-1133">Transmembrane helix</keyword>
<comment type="subcellular location">
    <subcellularLocation>
        <location evidence="2">Cytoplasm</location>
        <location evidence="2">Cytoskeleton</location>
        <location evidence="2">Cilium axoneme</location>
    </subcellularLocation>
    <subcellularLocation>
        <location evidence="1">Membrane</location>
    </subcellularLocation>
</comment>
<dbReference type="PANTHER" id="PTHR48056:SF81">
    <property type="entry name" value="RECEPTOR PROTEIN-TYROSINE KINASE CEPR1"/>
    <property type="match status" value="1"/>
</dbReference>
<keyword evidence="8 11" id="KW-0547">Nucleotide-binding</keyword>
<dbReference type="Pfam" id="PF07714">
    <property type="entry name" value="PK_Tyr_Ser-Thr"/>
    <property type="match status" value="1"/>
</dbReference>
<keyword evidence="16" id="KW-1185">Reference proteome</keyword>
<name>I0YWW6_COCSC</name>
<dbReference type="STRING" id="574566.I0YWW6"/>
<dbReference type="OrthoDB" id="552025at2759"/>
<dbReference type="SMART" id="SM00220">
    <property type="entry name" value="S_TKc"/>
    <property type="match status" value="1"/>
</dbReference>
<evidence type="ECO:0000256" key="9">
    <source>
        <dbReference type="ARBA" id="ARBA00022777"/>
    </source>
</evidence>
<keyword evidence="9" id="KW-0418">Kinase</keyword>
<dbReference type="InterPro" id="IPR032675">
    <property type="entry name" value="LRR_dom_sf"/>
</dbReference>
<evidence type="ECO:0000313" key="15">
    <source>
        <dbReference type="EMBL" id="EIE22885.1"/>
    </source>
</evidence>
<dbReference type="RefSeq" id="XP_005647429.1">
    <property type="nucleotide sequence ID" value="XM_005647372.1"/>
</dbReference>
<dbReference type="InterPro" id="IPR017441">
    <property type="entry name" value="Protein_kinase_ATP_BS"/>
</dbReference>
<dbReference type="InterPro" id="IPR013210">
    <property type="entry name" value="LRR_N_plant-typ"/>
</dbReference>
<dbReference type="GO" id="GO:0016020">
    <property type="term" value="C:membrane"/>
    <property type="evidence" value="ECO:0007669"/>
    <property type="project" value="UniProtKB-SubCell"/>
</dbReference>
<dbReference type="InterPro" id="IPR001245">
    <property type="entry name" value="Ser-Thr/Tyr_kinase_cat_dom"/>
</dbReference>
<keyword evidence="6" id="KW-0808">Transferase</keyword>
<evidence type="ECO:0000256" key="6">
    <source>
        <dbReference type="ARBA" id="ARBA00022679"/>
    </source>
</evidence>
<evidence type="ECO:0000256" key="2">
    <source>
        <dbReference type="ARBA" id="ARBA00004430"/>
    </source>
</evidence>
<reference evidence="15 16" key="1">
    <citation type="journal article" date="2012" name="Genome Biol.">
        <title>The genome of the polar eukaryotic microalga coccomyxa subellipsoidea reveals traits of cold adaptation.</title>
        <authorList>
            <person name="Blanc G."/>
            <person name="Agarkova I."/>
            <person name="Grimwood J."/>
            <person name="Kuo A."/>
            <person name="Brueggeman A."/>
            <person name="Dunigan D."/>
            <person name="Gurnon J."/>
            <person name="Ladunga I."/>
            <person name="Lindquist E."/>
            <person name="Lucas S."/>
            <person name="Pangilinan J."/>
            <person name="Proschold T."/>
            <person name="Salamov A."/>
            <person name="Schmutz J."/>
            <person name="Weeks D."/>
            <person name="Yamada T."/>
            <person name="Claverie J.M."/>
            <person name="Grigoriev I."/>
            <person name="Van Etten J."/>
            <person name="Lomsadze A."/>
            <person name="Borodovsky M."/>
        </authorList>
    </citation>
    <scope>NUCLEOTIDE SEQUENCE [LARGE SCALE GENOMIC DNA]</scope>
    <source>
        <strain evidence="15 16">C-169</strain>
    </source>
</reference>
<feature type="domain" description="Protein kinase" evidence="14">
    <location>
        <begin position="915"/>
        <end position="1162"/>
    </location>
</feature>
<comment type="similarity">
    <text evidence="3">Belongs to the protein kinase superfamily. Ser/Thr protein kinase family.</text>
</comment>
<dbReference type="KEGG" id="csl:COCSUDRAFT_66437"/>
<dbReference type="GeneID" id="17040872"/>
<dbReference type="Gene3D" id="3.80.10.10">
    <property type="entry name" value="Ribonuclease Inhibitor"/>
    <property type="match status" value="2"/>
</dbReference>
<dbReference type="Pfam" id="PF08263">
    <property type="entry name" value="LRRNT_2"/>
    <property type="match status" value="2"/>
</dbReference>
<dbReference type="InterPro" id="IPR008271">
    <property type="entry name" value="Ser/Thr_kinase_AS"/>
</dbReference>
<protein>
    <recommendedName>
        <fullName evidence="14">Protein kinase domain-containing protein</fullName>
    </recommendedName>
</protein>
<feature type="region of interest" description="Disordered" evidence="12">
    <location>
        <begin position="1166"/>
        <end position="1338"/>
    </location>
</feature>
<keyword evidence="10 11" id="KW-0067">ATP-binding</keyword>
<dbReference type="SUPFAM" id="SSF56112">
    <property type="entry name" value="Protein kinase-like (PK-like)"/>
    <property type="match status" value="1"/>
</dbReference>
<evidence type="ECO:0000256" key="10">
    <source>
        <dbReference type="ARBA" id="ARBA00022840"/>
    </source>
</evidence>
<dbReference type="GO" id="GO:0005524">
    <property type="term" value="F:ATP binding"/>
    <property type="evidence" value="ECO:0007669"/>
    <property type="project" value="UniProtKB-UniRule"/>
</dbReference>
<feature type="binding site" evidence="11">
    <location>
        <position position="942"/>
    </location>
    <ligand>
        <name>ATP</name>
        <dbReference type="ChEBI" id="CHEBI:30616"/>
    </ligand>
</feature>
<dbReference type="Pfam" id="PF00560">
    <property type="entry name" value="LRR_1"/>
    <property type="match status" value="2"/>
</dbReference>
<evidence type="ECO:0000256" key="1">
    <source>
        <dbReference type="ARBA" id="ARBA00004370"/>
    </source>
</evidence>
<evidence type="ECO:0000256" key="12">
    <source>
        <dbReference type="SAM" id="MobiDB-lite"/>
    </source>
</evidence>
<dbReference type="InterPro" id="IPR050647">
    <property type="entry name" value="Plant_LRR-RLKs"/>
</dbReference>
<gene>
    <name evidence="15" type="ORF">COCSUDRAFT_66437</name>
</gene>
<keyword evidence="7" id="KW-0677">Repeat</keyword>
<dbReference type="GO" id="GO:0005930">
    <property type="term" value="C:axoneme"/>
    <property type="evidence" value="ECO:0007669"/>
    <property type="project" value="UniProtKB-SubCell"/>
</dbReference>
<dbReference type="PROSITE" id="PS00108">
    <property type="entry name" value="PROTEIN_KINASE_ST"/>
    <property type="match status" value="1"/>
</dbReference>